<feature type="region of interest" description="Disordered" evidence="11">
    <location>
        <begin position="40"/>
        <end position="68"/>
    </location>
</feature>
<feature type="compositionally biased region" description="Low complexity" evidence="11">
    <location>
        <begin position="129"/>
        <end position="146"/>
    </location>
</feature>
<feature type="region of interest" description="Disordered" evidence="11">
    <location>
        <begin position="1338"/>
        <end position="1393"/>
    </location>
</feature>
<name>A0AAD9S571_PHOAM</name>
<dbReference type="SMART" id="SM00487">
    <property type="entry name" value="DEXDc"/>
    <property type="match status" value="1"/>
</dbReference>
<dbReference type="Gene3D" id="1.10.10.10">
    <property type="entry name" value="Winged helix-like DNA-binding domain superfamily/Winged helix DNA-binding domain"/>
    <property type="match status" value="1"/>
</dbReference>
<keyword evidence="7" id="KW-0469">Meiosis</keyword>
<feature type="compositionally biased region" description="Polar residues" evidence="11">
    <location>
        <begin position="1191"/>
        <end position="1214"/>
    </location>
</feature>
<proteinExistence type="inferred from homology"/>
<feature type="compositionally biased region" description="Basic and acidic residues" evidence="11">
    <location>
        <begin position="1096"/>
        <end position="1109"/>
    </location>
</feature>
<dbReference type="PROSITE" id="PS51194">
    <property type="entry name" value="HELICASE_CTER"/>
    <property type="match status" value="1"/>
</dbReference>
<dbReference type="GO" id="GO:0043138">
    <property type="term" value="F:3'-5' DNA helicase activity"/>
    <property type="evidence" value="ECO:0007669"/>
    <property type="project" value="UniProtKB-EC"/>
</dbReference>
<dbReference type="EC" id="5.6.2.4" evidence="9"/>
<protein>
    <recommendedName>
        <fullName evidence="9">DNA 3'-5' helicase</fullName>
        <ecNumber evidence="9">5.6.2.4</ecNumber>
    </recommendedName>
</protein>
<keyword evidence="6" id="KW-0413">Isomerase</keyword>
<evidence type="ECO:0000256" key="7">
    <source>
        <dbReference type="ARBA" id="ARBA00023254"/>
    </source>
</evidence>
<feature type="domain" description="Helicase C-terminal" evidence="13">
    <location>
        <begin position="427"/>
        <end position="634"/>
    </location>
</feature>
<feature type="compositionally biased region" description="Low complexity" evidence="11">
    <location>
        <begin position="1380"/>
        <end position="1393"/>
    </location>
</feature>
<feature type="region of interest" description="Disordered" evidence="11">
    <location>
        <begin position="127"/>
        <end position="172"/>
    </location>
</feature>
<dbReference type="InterPro" id="IPR001650">
    <property type="entry name" value="Helicase_C-like"/>
</dbReference>
<keyword evidence="5" id="KW-0067">ATP-binding</keyword>
<dbReference type="PANTHER" id="PTHR47835:SF3">
    <property type="entry name" value="HELICASE FOR MEIOSIS 1"/>
    <property type="match status" value="1"/>
</dbReference>
<comment type="catalytic activity">
    <reaction evidence="10">
        <text>ATP + H2O = ADP + phosphate + H(+)</text>
        <dbReference type="Rhea" id="RHEA:13065"/>
        <dbReference type="ChEBI" id="CHEBI:15377"/>
        <dbReference type="ChEBI" id="CHEBI:15378"/>
        <dbReference type="ChEBI" id="CHEBI:30616"/>
        <dbReference type="ChEBI" id="CHEBI:43474"/>
        <dbReference type="ChEBI" id="CHEBI:456216"/>
        <dbReference type="EC" id="5.6.2.4"/>
    </reaction>
</comment>
<evidence type="ECO:0000256" key="5">
    <source>
        <dbReference type="ARBA" id="ARBA00022840"/>
    </source>
</evidence>
<dbReference type="SUPFAM" id="SSF158702">
    <property type="entry name" value="Sec63 N-terminal domain-like"/>
    <property type="match status" value="1"/>
</dbReference>
<comment type="similarity">
    <text evidence="1">Belongs to the helicase family. SKI2 subfamily.</text>
</comment>
<dbReference type="Pfam" id="PF02889">
    <property type="entry name" value="Sec63"/>
    <property type="match status" value="1"/>
</dbReference>
<evidence type="ECO:0000256" key="10">
    <source>
        <dbReference type="ARBA" id="ARBA00048988"/>
    </source>
</evidence>
<dbReference type="SMART" id="SM00973">
    <property type="entry name" value="Sec63"/>
    <property type="match status" value="1"/>
</dbReference>
<dbReference type="EMBL" id="JAUJFL010000007">
    <property type="protein sequence ID" value="KAK2599507.1"/>
    <property type="molecule type" value="Genomic_DNA"/>
</dbReference>
<evidence type="ECO:0000313" key="15">
    <source>
        <dbReference type="Proteomes" id="UP001265746"/>
    </source>
</evidence>
<reference evidence="14" key="1">
    <citation type="submission" date="2023-06" db="EMBL/GenBank/DDBJ databases">
        <authorList>
            <person name="Noh H."/>
        </authorList>
    </citation>
    <scope>NUCLEOTIDE SEQUENCE</scope>
    <source>
        <strain evidence="14">DUCC20226</strain>
    </source>
</reference>
<dbReference type="GO" id="GO:0005524">
    <property type="term" value="F:ATP binding"/>
    <property type="evidence" value="ECO:0007669"/>
    <property type="project" value="UniProtKB-KW"/>
</dbReference>
<feature type="compositionally biased region" description="Basic and acidic residues" evidence="11">
    <location>
        <begin position="1563"/>
        <end position="1575"/>
    </location>
</feature>
<dbReference type="PANTHER" id="PTHR47835">
    <property type="entry name" value="HFM1, ATP DEPENDENT DNA HELICASE HOMOLOG"/>
    <property type="match status" value="1"/>
</dbReference>
<dbReference type="Pfam" id="PF00270">
    <property type="entry name" value="DEAD"/>
    <property type="match status" value="1"/>
</dbReference>
<evidence type="ECO:0000256" key="11">
    <source>
        <dbReference type="SAM" id="MobiDB-lite"/>
    </source>
</evidence>
<sequence length="1593" mass="178488">MSEIGNSTIHDGQDGVNLRISAQDLSGLGPDVQNLLKKLAASQQGQQQERQTTCCSQPEIPANIPSRNGREMIQHPASLAPTTVPPVRNSHHHLITNSWQHEIALQEPTEMALDDFATLNATKHFTVQSSSSPVGVSSSSSPAAKASVRRQTLPGSSRVSTASSSTSRNSRSLELAHAPPIANGINLINPREVLPDRFRQIFPYDLFNAVQSKCFEDVYQTNDNLVVSAPTGSGKTAILELSICKLAQLKGDEIYKIVYLCPLKALCTERANDWRQKFGLLAMEVAELTGDTSHAEMRRVRQATIIITTPEKWDSITRSWSDHRKLLDLVELFLIDEVHLLKEPRGSTLEAVVSRMKTRGANVRFVALSATVPNSDDVARWLGRDHTSSGFPARRATFGEEFRPVKLQKFVYGFDKKTNDYQFDTFLTDQLYPHIAKHSQKKPILVFCQTRKSCQSSAKKLAEEWNERQPQSRPWPEPGKRIPVISPELQEIVRYGVAFHHAGLDAQDRRAIEQAFLDGRLSVICCTSTLAMGLNLPCHMVVLKGTTSYQESSIAELSDLEIMQMLGRAGRPQFGNSGVAVILTRARNKQHYEDMGSGQQILESTLHQNLIEHLNSEINLGTFQDIQKAKEWLNGTFLAVRLDRNPMYYKLTETNSLTDPLDGRLEEICETDISKLQQAGLVTEESTFRSTDYGRAMSRYVIRFSSMQRILQLPQGAKMEQVLTAVCEADEFRDFRWRTHERDVFRELNKNPFIVYPIKQAINTMAHKVSLLLQAALGCVDLSDVPEVVRRQMILDTGLLFEKMHRLVRAVVECKASDLDGVTCRTALELARSMAARAWEGKSMQLTQIPQLGPVFMRKLVASGITTVHDVAKAGASNIERILSRNPPFGKKMMDELAHFPRLTIEARIVTNNPQTRHSRMQPIARIDVILGFSNALDKLRWRGKIPSVTFMAETTEGVLAHWWRGSINKFKKENDQKMSLHFEVDLSDFFEEIICYFACEDIVGTVVTRKLQHGLPASAFLPKPKATPQPFRTPDQSAASWMDDDIGDNDLLEVTKERQSDGEECLAVSDVDSQWSLMNRDGSFRADNKLSTQEENLRPSQESEKEDIPWQPVQLPNGKFKCNHHCADAGFKISSGKACAHRCCREGLDKPRKPKRLSLKRKADTEEVVVADSRSWPTSNPPTKKTKTPLSQMAEAQTSSQKQDSSMNSLSCATTNRQDHRLIDLDDFDLDGDGLIDLTQFEGAYVDAPHNSHRSQYKPKSLTSKKELAENEAGIFEGLSDDALQNNMGPPFGDTRIPNDGVVAGKKTSPLHPELLKARSNSADNFSGDSVFEGLDTSDCDGKPSRERSFQVGTTGASKGRLEDIADIPYLEGDENGLTSRESSSTSPPTMTRYLRQMTAKGRRESESRTNVERHRKASSYTFIDFDEHSLSPDQCGMATRFQEVDNSPSYVFSTNLNPIIQQEGVKDVSAQYPEEDGLFSDKYALPMPHTTSSIHNALVQQESIIEVEGKDFQEETYIFSDKYMLPPPRDAFGECSVIPPCSNVGNPHGTGKIDYSPKNCSRSEKPQQEDREWEGFEPDFTDDFRDLVEFI</sequence>
<dbReference type="GO" id="GO:0016787">
    <property type="term" value="F:hydrolase activity"/>
    <property type="evidence" value="ECO:0007669"/>
    <property type="project" value="UniProtKB-KW"/>
</dbReference>
<evidence type="ECO:0000256" key="2">
    <source>
        <dbReference type="ARBA" id="ARBA00022741"/>
    </source>
</evidence>
<keyword evidence="15" id="KW-1185">Reference proteome</keyword>
<dbReference type="InterPro" id="IPR057842">
    <property type="entry name" value="WH_MER3"/>
</dbReference>
<evidence type="ECO:0000256" key="8">
    <source>
        <dbReference type="ARBA" id="ARBA00034617"/>
    </source>
</evidence>
<keyword evidence="2" id="KW-0547">Nucleotide-binding</keyword>
<dbReference type="Gene3D" id="1.10.150.20">
    <property type="entry name" value="5' to 3' exonuclease, C-terminal subdomain"/>
    <property type="match status" value="1"/>
</dbReference>
<dbReference type="Gene3D" id="1.10.3380.10">
    <property type="entry name" value="Sec63 N-terminal domain-like domain"/>
    <property type="match status" value="1"/>
</dbReference>
<dbReference type="InterPro" id="IPR011545">
    <property type="entry name" value="DEAD/DEAH_box_helicase_dom"/>
</dbReference>
<dbReference type="SUPFAM" id="SSF52540">
    <property type="entry name" value="P-loop containing nucleoside triphosphate hydrolases"/>
    <property type="match status" value="1"/>
</dbReference>
<evidence type="ECO:0000256" key="4">
    <source>
        <dbReference type="ARBA" id="ARBA00022806"/>
    </source>
</evidence>
<dbReference type="InterPro" id="IPR036388">
    <property type="entry name" value="WH-like_DNA-bd_sf"/>
</dbReference>
<comment type="caution">
    <text evidence="14">The sequence shown here is derived from an EMBL/GenBank/DDBJ whole genome shotgun (WGS) entry which is preliminary data.</text>
</comment>
<dbReference type="SMART" id="SM00490">
    <property type="entry name" value="HELICc"/>
    <property type="match status" value="1"/>
</dbReference>
<dbReference type="InterPro" id="IPR027417">
    <property type="entry name" value="P-loop_NTPase"/>
</dbReference>
<accession>A0AAD9S571</accession>
<evidence type="ECO:0000259" key="12">
    <source>
        <dbReference type="PROSITE" id="PS51192"/>
    </source>
</evidence>
<dbReference type="FunFam" id="1.10.10.10:FF:000012">
    <property type="entry name" value="U5 small nuclear ribonucleoprotein helicase"/>
    <property type="match status" value="1"/>
</dbReference>
<feature type="compositionally biased region" description="Basic and acidic residues" evidence="11">
    <location>
        <begin position="1341"/>
        <end position="1350"/>
    </location>
</feature>
<evidence type="ECO:0000256" key="6">
    <source>
        <dbReference type="ARBA" id="ARBA00023235"/>
    </source>
</evidence>
<feature type="region of interest" description="Disordered" evidence="11">
    <location>
        <begin position="1549"/>
        <end position="1575"/>
    </location>
</feature>
<dbReference type="CDD" id="cd18795">
    <property type="entry name" value="SF2_C_Ski2"/>
    <property type="match status" value="1"/>
</dbReference>
<evidence type="ECO:0000256" key="9">
    <source>
        <dbReference type="ARBA" id="ARBA00034808"/>
    </source>
</evidence>
<evidence type="ECO:0000256" key="1">
    <source>
        <dbReference type="ARBA" id="ARBA00010140"/>
    </source>
</evidence>
<dbReference type="Pfam" id="PF23445">
    <property type="entry name" value="WHD_SNRNP200"/>
    <property type="match status" value="1"/>
</dbReference>
<feature type="region of interest" description="Disordered" evidence="11">
    <location>
        <begin position="1087"/>
        <end position="1109"/>
    </location>
</feature>
<dbReference type="InterPro" id="IPR052247">
    <property type="entry name" value="Meiotic_Crossover_Helicase"/>
</dbReference>
<dbReference type="GO" id="GO:0051321">
    <property type="term" value="P:meiotic cell cycle"/>
    <property type="evidence" value="ECO:0007669"/>
    <property type="project" value="UniProtKB-KW"/>
</dbReference>
<gene>
    <name evidence="14" type="ORF">N8I77_011258</name>
</gene>
<dbReference type="GO" id="GO:0003676">
    <property type="term" value="F:nucleic acid binding"/>
    <property type="evidence" value="ECO:0007669"/>
    <property type="project" value="InterPro"/>
</dbReference>
<dbReference type="InterPro" id="IPR036390">
    <property type="entry name" value="WH_DNA-bd_sf"/>
</dbReference>
<dbReference type="Proteomes" id="UP001265746">
    <property type="component" value="Unassembled WGS sequence"/>
</dbReference>
<evidence type="ECO:0000256" key="3">
    <source>
        <dbReference type="ARBA" id="ARBA00022801"/>
    </source>
</evidence>
<dbReference type="Pfam" id="PF00271">
    <property type="entry name" value="Helicase_C"/>
    <property type="match status" value="1"/>
</dbReference>
<dbReference type="InterPro" id="IPR014001">
    <property type="entry name" value="Helicase_ATP-bd"/>
</dbReference>
<keyword evidence="4" id="KW-0347">Helicase</keyword>
<feature type="compositionally biased region" description="Low complexity" evidence="11">
    <location>
        <begin position="156"/>
        <end position="172"/>
    </location>
</feature>
<evidence type="ECO:0000259" key="13">
    <source>
        <dbReference type="PROSITE" id="PS51194"/>
    </source>
</evidence>
<organism evidence="14 15">
    <name type="scientific">Phomopsis amygdali</name>
    <name type="common">Fusicoccum amygdali</name>
    <dbReference type="NCBI Taxonomy" id="1214568"/>
    <lineage>
        <taxon>Eukaryota</taxon>
        <taxon>Fungi</taxon>
        <taxon>Dikarya</taxon>
        <taxon>Ascomycota</taxon>
        <taxon>Pezizomycotina</taxon>
        <taxon>Sordariomycetes</taxon>
        <taxon>Sordariomycetidae</taxon>
        <taxon>Diaporthales</taxon>
        <taxon>Diaporthaceae</taxon>
        <taxon>Diaporthe</taxon>
    </lineage>
</organism>
<feature type="region of interest" description="Disordered" evidence="11">
    <location>
        <begin position="1156"/>
        <end position="1214"/>
    </location>
</feature>
<feature type="domain" description="Helicase ATP-binding" evidence="12">
    <location>
        <begin position="216"/>
        <end position="390"/>
    </location>
</feature>
<dbReference type="Gene3D" id="3.40.50.300">
    <property type="entry name" value="P-loop containing nucleotide triphosphate hydrolases"/>
    <property type="match status" value="2"/>
</dbReference>
<dbReference type="InterPro" id="IPR004179">
    <property type="entry name" value="Sec63-dom"/>
</dbReference>
<dbReference type="PROSITE" id="PS51192">
    <property type="entry name" value="HELICASE_ATP_BIND_1"/>
    <property type="match status" value="1"/>
</dbReference>
<evidence type="ECO:0000313" key="14">
    <source>
        <dbReference type="EMBL" id="KAK2599507.1"/>
    </source>
</evidence>
<comment type="catalytic activity">
    <reaction evidence="8">
        <text>Couples ATP hydrolysis with the unwinding of duplex DNA by translocating in the 3'-5' direction.</text>
        <dbReference type="EC" id="5.6.2.4"/>
    </reaction>
</comment>
<dbReference type="SUPFAM" id="SSF46785">
    <property type="entry name" value="Winged helix' DNA-binding domain"/>
    <property type="match status" value="1"/>
</dbReference>
<keyword evidence="3" id="KW-0378">Hydrolase</keyword>